<keyword evidence="1" id="KW-0808">Transferase</keyword>
<evidence type="ECO:0000313" key="1">
    <source>
        <dbReference type="EMBL" id="EWT01718.1"/>
    </source>
</evidence>
<dbReference type="Proteomes" id="UP000019489">
    <property type="component" value="Unassembled WGS sequence"/>
</dbReference>
<sequence length="185" mass="20654">MMPFRTLFLTVGLPGVGKTTRAKALASAHRILRLTPDEWMAPLFGHSDADGRRDIVEGRMIWVAHEVLASGSGVVLDFGCWSPEERYAIRAIAEAAGADFKLEYVEADERDRRRRATQRWLQAPHTTFEMTEHDHDRYLASFEAPSPNELSNGPIPSPPAGHASWPAWASSRWPTLPIIAPRAET</sequence>
<dbReference type="GO" id="GO:0016301">
    <property type="term" value="F:kinase activity"/>
    <property type="evidence" value="ECO:0007669"/>
    <property type="project" value="UniProtKB-KW"/>
</dbReference>
<accession>W9GA56</accession>
<dbReference type="Pfam" id="PF13671">
    <property type="entry name" value="AAA_33"/>
    <property type="match status" value="1"/>
</dbReference>
<reference evidence="1 2" key="1">
    <citation type="submission" date="2013-08" db="EMBL/GenBank/DDBJ databases">
        <title>Intrasporangium oryzae NRRL B-24470.</title>
        <authorList>
            <person name="Liu H."/>
            <person name="Wang G."/>
        </authorList>
    </citation>
    <scope>NUCLEOTIDE SEQUENCE [LARGE SCALE GENOMIC DNA]</scope>
    <source>
        <strain evidence="1 2">NRRL B-24470</strain>
    </source>
</reference>
<dbReference type="SUPFAM" id="SSF52540">
    <property type="entry name" value="P-loop containing nucleoside triphosphate hydrolases"/>
    <property type="match status" value="1"/>
</dbReference>
<gene>
    <name evidence="1" type="ORF">N865_07600</name>
</gene>
<name>W9GA56_9MICO</name>
<dbReference type="AlphaFoldDB" id="W9GA56"/>
<evidence type="ECO:0000313" key="2">
    <source>
        <dbReference type="Proteomes" id="UP000019489"/>
    </source>
</evidence>
<dbReference type="STRING" id="1386089.N865_07600"/>
<keyword evidence="1" id="KW-0418">Kinase</keyword>
<dbReference type="Gene3D" id="3.40.50.300">
    <property type="entry name" value="P-loop containing nucleotide triphosphate hydrolases"/>
    <property type="match status" value="1"/>
</dbReference>
<protein>
    <submittedName>
        <fullName evidence="1">Kinase</fullName>
    </submittedName>
</protein>
<comment type="caution">
    <text evidence="1">The sequence shown here is derived from an EMBL/GenBank/DDBJ whole genome shotgun (WGS) entry which is preliminary data.</text>
</comment>
<keyword evidence="2" id="KW-1185">Reference proteome</keyword>
<organism evidence="1 2">
    <name type="scientific">Intrasporangium oryzae NRRL B-24470</name>
    <dbReference type="NCBI Taxonomy" id="1386089"/>
    <lineage>
        <taxon>Bacteria</taxon>
        <taxon>Bacillati</taxon>
        <taxon>Actinomycetota</taxon>
        <taxon>Actinomycetes</taxon>
        <taxon>Micrococcales</taxon>
        <taxon>Intrasporangiaceae</taxon>
        <taxon>Intrasporangium</taxon>
    </lineage>
</organism>
<dbReference type="PATRIC" id="fig|1386089.3.peg.2015"/>
<dbReference type="eggNOG" id="COG0645">
    <property type="taxonomic scope" value="Bacteria"/>
</dbReference>
<dbReference type="InterPro" id="IPR027417">
    <property type="entry name" value="P-loop_NTPase"/>
</dbReference>
<proteinExistence type="predicted"/>
<dbReference type="EMBL" id="AWSA01000018">
    <property type="protein sequence ID" value="EWT01718.1"/>
    <property type="molecule type" value="Genomic_DNA"/>
</dbReference>